<protein>
    <recommendedName>
        <fullName evidence="14">Bifunctional adenosylcobalamin biosynthesis protein</fullName>
        <ecNumber evidence="14">2.7.1.156</ecNumber>
        <ecNumber evidence="14">2.7.7.62</ecNumber>
    </recommendedName>
</protein>
<evidence type="ECO:0000256" key="14">
    <source>
        <dbReference type="PIRNR" id="PIRNR006135"/>
    </source>
</evidence>
<feature type="binding site" evidence="16">
    <location>
        <position position="60"/>
    </location>
    <ligand>
        <name>GTP</name>
        <dbReference type="ChEBI" id="CHEBI:37565"/>
    </ligand>
</feature>
<organism evidence="17 18">
    <name type="scientific">Candidatus Thiopontia autotrophica</name>
    <dbReference type="NCBI Taxonomy" id="2841688"/>
    <lineage>
        <taxon>Bacteria</taxon>
        <taxon>Pseudomonadati</taxon>
        <taxon>Pseudomonadota</taxon>
        <taxon>Gammaproteobacteria</taxon>
        <taxon>Candidatus Thiopontia</taxon>
    </lineage>
</organism>
<evidence type="ECO:0000256" key="4">
    <source>
        <dbReference type="ARBA" id="ARBA00003889"/>
    </source>
</evidence>
<accession>A0A8J6NYD9</accession>
<feature type="binding site" evidence="16">
    <location>
        <begin position="32"/>
        <end position="34"/>
    </location>
    <ligand>
        <name>GTP</name>
        <dbReference type="ChEBI" id="CHEBI:37565"/>
    </ligand>
</feature>
<dbReference type="GO" id="GO:0009236">
    <property type="term" value="P:cobalamin biosynthetic process"/>
    <property type="evidence" value="ECO:0007669"/>
    <property type="project" value="UniProtKB-UniRule"/>
</dbReference>
<evidence type="ECO:0000256" key="15">
    <source>
        <dbReference type="PIRSR" id="PIRSR006135-1"/>
    </source>
</evidence>
<dbReference type="GO" id="GO:0008820">
    <property type="term" value="F:cobinamide phosphate guanylyltransferase activity"/>
    <property type="evidence" value="ECO:0007669"/>
    <property type="project" value="UniProtKB-UniRule"/>
</dbReference>
<dbReference type="Pfam" id="PF02283">
    <property type="entry name" value="CobU"/>
    <property type="match status" value="1"/>
</dbReference>
<keyword evidence="13 14" id="KW-0342">GTP-binding</keyword>
<comment type="pathway">
    <text evidence="5 14">Cofactor biosynthesis; adenosylcobalamin biosynthesis; adenosylcobalamin from cob(II)yrinate a,c-diamide: step 6/7.</text>
</comment>
<evidence type="ECO:0000256" key="16">
    <source>
        <dbReference type="PIRSR" id="PIRSR006135-2"/>
    </source>
</evidence>
<comment type="similarity">
    <text evidence="7 14">Belongs to the CobU/CobP family.</text>
</comment>
<dbReference type="PANTHER" id="PTHR34848:SF1">
    <property type="entry name" value="BIFUNCTIONAL ADENOSYLCOBALAMIN BIOSYNTHESIS PROTEIN COBU"/>
    <property type="match status" value="1"/>
</dbReference>
<keyword evidence="12 14" id="KW-0067">ATP-binding</keyword>
<dbReference type="InterPro" id="IPR003203">
    <property type="entry name" value="CobU/CobP"/>
</dbReference>
<dbReference type="Gene3D" id="3.40.50.300">
    <property type="entry name" value="P-loop containing nucleotide triphosphate hydrolases"/>
    <property type="match status" value="1"/>
</dbReference>
<dbReference type="SUPFAM" id="SSF52540">
    <property type="entry name" value="P-loop containing nucleoside triphosphate hydrolases"/>
    <property type="match status" value="1"/>
</dbReference>
<dbReference type="AlphaFoldDB" id="A0A8J6NYD9"/>
<keyword evidence="17" id="KW-0548">Nucleotidyltransferase</keyword>
<dbReference type="GO" id="GO:0043752">
    <property type="term" value="F:adenosylcobinamide kinase activity"/>
    <property type="evidence" value="ECO:0007669"/>
    <property type="project" value="UniProtKB-EC"/>
</dbReference>
<comment type="catalytic activity">
    <reaction evidence="3">
        <text>adenosylcob(III)inamide + GTP = adenosylcob(III)inamide phosphate + GDP + H(+)</text>
        <dbReference type="Rhea" id="RHEA:15765"/>
        <dbReference type="ChEBI" id="CHEBI:2480"/>
        <dbReference type="ChEBI" id="CHEBI:15378"/>
        <dbReference type="ChEBI" id="CHEBI:37565"/>
        <dbReference type="ChEBI" id="CHEBI:58189"/>
        <dbReference type="ChEBI" id="CHEBI:58502"/>
        <dbReference type="EC" id="2.7.1.156"/>
    </reaction>
</comment>
<comment type="function">
    <text evidence="4 14">Catalyzes ATP-dependent phosphorylation of adenosylcobinamide and addition of GMP to adenosylcobinamide phosphate.</text>
</comment>
<dbReference type="GO" id="GO:0005525">
    <property type="term" value="F:GTP binding"/>
    <property type="evidence" value="ECO:0007669"/>
    <property type="project" value="UniProtKB-UniRule"/>
</dbReference>
<feature type="binding site" evidence="16">
    <location>
        <begin position="7"/>
        <end position="14"/>
    </location>
    <ligand>
        <name>GTP</name>
        <dbReference type="ChEBI" id="CHEBI:37565"/>
    </ligand>
</feature>
<reference evidence="17 18" key="1">
    <citation type="submission" date="2020-08" db="EMBL/GenBank/DDBJ databases">
        <title>Bridging the membrane lipid divide: bacteria of the FCB group superphylum have the potential to synthesize archaeal ether lipids.</title>
        <authorList>
            <person name="Villanueva L."/>
            <person name="Von Meijenfeldt F.A.B."/>
            <person name="Westbye A.B."/>
            <person name="Yadav S."/>
            <person name="Hopmans E.C."/>
            <person name="Dutilh B.E."/>
            <person name="Sinninghe Damste J.S."/>
        </authorList>
    </citation>
    <scope>NUCLEOTIDE SEQUENCE [LARGE SCALE GENOMIC DNA]</scope>
    <source>
        <strain evidence="17">NIOZ-UU100</strain>
    </source>
</reference>
<name>A0A8J6NYD9_9GAMM</name>
<keyword evidence="10 14" id="KW-0547">Nucleotide-binding</keyword>
<dbReference type="UniPathway" id="UPA00148">
    <property type="reaction ID" value="UER00236"/>
</dbReference>
<evidence type="ECO:0000256" key="8">
    <source>
        <dbReference type="ARBA" id="ARBA00022573"/>
    </source>
</evidence>
<dbReference type="PIRSF" id="PIRSF006135">
    <property type="entry name" value="CobU"/>
    <property type="match status" value="1"/>
</dbReference>
<keyword evidence="8 14" id="KW-0169">Cobalamin biosynthesis</keyword>
<dbReference type="NCBIfam" id="NF004469">
    <property type="entry name" value="PRK05800.1"/>
    <property type="match status" value="1"/>
</dbReference>
<comment type="catalytic activity">
    <reaction evidence="2 14">
        <text>adenosylcob(III)inamide phosphate + GTP + H(+) = adenosylcob(III)inamide-GDP + diphosphate</text>
        <dbReference type="Rhea" id="RHEA:22712"/>
        <dbReference type="ChEBI" id="CHEBI:15378"/>
        <dbReference type="ChEBI" id="CHEBI:33019"/>
        <dbReference type="ChEBI" id="CHEBI:37565"/>
        <dbReference type="ChEBI" id="CHEBI:58502"/>
        <dbReference type="ChEBI" id="CHEBI:60487"/>
        <dbReference type="EC" id="2.7.7.62"/>
    </reaction>
</comment>
<proteinExistence type="inferred from homology"/>
<feature type="active site" description="GMP-histidine intermediate" evidence="15">
    <location>
        <position position="48"/>
    </location>
</feature>
<dbReference type="PANTHER" id="PTHR34848">
    <property type="match status" value="1"/>
</dbReference>
<evidence type="ECO:0000313" key="18">
    <source>
        <dbReference type="Proteomes" id="UP000654401"/>
    </source>
</evidence>
<dbReference type="CDD" id="cd00544">
    <property type="entry name" value="CobU"/>
    <property type="match status" value="1"/>
</dbReference>
<evidence type="ECO:0000256" key="1">
    <source>
        <dbReference type="ARBA" id="ARBA00000312"/>
    </source>
</evidence>
<evidence type="ECO:0000256" key="10">
    <source>
        <dbReference type="ARBA" id="ARBA00022741"/>
    </source>
</evidence>
<evidence type="ECO:0000256" key="5">
    <source>
        <dbReference type="ARBA" id="ARBA00004692"/>
    </source>
</evidence>
<dbReference type="Proteomes" id="UP000654401">
    <property type="component" value="Unassembled WGS sequence"/>
</dbReference>
<dbReference type="InterPro" id="IPR027417">
    <property type="entry name" value="P-loop_NTPase"/>
</dbReference>
<feature type="binding site" evidence="16">
    <location>
        <position position="82"/>
    </location>
    <ligand>
        <name>GTP</name>
        <dbReference type="ChEBI" id="CHEBI:37565"/>
    </ligand>
</feature>
<keyword evidence="9 14" id="KW-0808">Transferase</keyword>
<evidence type="ECO:0000256" key="2">
    <source>
        <dbReference type="ARBA" id="ARBA00000711"/>
    </source>
</evidence>
<gene>
    <name evidence="17" type="primary">cobU</name>
    <name evidence="17" type="ORF">H8D24_01485</name>
</gene>
<comment type="catalytic activity">
    <reaction evidence="1 14">
        <text>adenosylcob(III)inamide + ATP = adenosylcob(III)inamide phosphate + ADP + H(+)</text>
        <dbReference type="Rhea" id="RHEA:15769"/>
        <dbReference type="ChEBI" id="CHEBI:2480"/>
        <dbReference type="ChEBI" id="CHEBI:15378"/>
        <dbReference type="ChEBI" id="CHEBI:30616"/>
        <dbReference type="ChEBI" id="CHEBI:58502"/>
        <dbReference type="ChEBI" id="CHEBI:456216"/>
        <dbReference type="EC" id="2.7.1.156"/>
    </reaction>
</comment>
<evidence type="ECO:0000256" key="12">
    <source>
        <dbReference type="ARBA" id="ARBA00022840"/>
    </source>
</evidence>
<evidence type="ECO:0000256" key="9">
    <source>
        <dbReference type="ARBA" id="ARBA00022679"/>
    </source>
</evidence>
<evidence type="ECO:0000313" key="17">
    <source>
        <dbReference type="EMBL" id="MBC8519068.1"/>
    </source>
</evidence>
<evidence type="ECO:0000256" key="7">
    <source>
        <dbReference type="ARBA" id="ARBA00007490"/>
    </source>
</evidence>
<dbReference type="EMBL" id="JACNFK010000015">
    <property type="protein sequence ID" value="MBC8519068.1"/>
    <property type="molecule type" value="Genomic_DNA"/>
</dbReference>
<keyword evidence="11 14" id="KW-0418">Kinase</keyword>
<dbReference type="GO" id="GO:0005524">
    <property type="term" value="F:ATP binding"/>
    <property type="evidence" value="ECO:0007669"/>
    <property type="project" value="UniProtKB-UniRule"/>
</dbReference>
<dbReference type="EC" id="2.7.1.156" evidence="14"/>
<evidence type="ECO:0000256" key="11">
    <source>
        <dbReference type="ARBA" id="ARBA00022777"/>
    </source>
</evidence>
<comment type="caution">
    <text evidence="17">The sequence shown here is derived from an EMBL/GenBank/DDBJ whole genome shotgun (WGS) entry which is preliminary data.</text>
</comment>
<evidence type="ECO:0000256" key="13">
    <source>
        <dbReference type="ARBA" id="ARBA00023134"/>
    </source>
</evidence>
<dbReference type="EC" id="2.7.7.62" evidence="14"/>
<evidence type="ECO:0000256" key="6">
    <source>
        <dbReference type="ARBA" id="ARBA00005159"/>
    </source>
</evidence>
<evidence type="ECO:0000256" key="3">
    <source>
        <dbReference type="ARBA" id="ARBA00001522"/>
    </source>
</evidence>
<sequence>MRELILGGTRSGKSSYAERVALDRGESLLYLATATAGDGEMKNRIVHHQQSRSPEWELIEEPIRLSSVLLQEARDGRTILVECLTLWLTNLLLQEDEMVLEQEVSLLVKTLPELPGTTLLVGNETGMGVVPMDALTRKYCDEAGRLHQKLAAICDRVTLVVAGLPQTLKG</sequence>
<comment type="pathway">
    <text evidence="6 14">Cofactor biosynthesis; adenosylcobalamin biosynthesis; adenosylcobalamin from cob(II)yrinate a,c-diamide: step 5/7.</text>
</comment>